<name>A0AB74UUY1_9GAMM</name>
<accession>A0AB74UUY1</accession>
<dbReference type="RefSeq" id="WP_395120632.1">
    <property type="nucleotide sequence ID" value="NZ_CP170721.1"/>
</dbReference>
<evidence type="ECO:0000256" key="1">
    <source>
        <dbReference type="SAM" id="SignalP"/>
    </source>
</evidence>
<organism evidence="2">
    <name type="scientific">Rhodanobacter sp. FW102-FHT14D07</name>
    <dbReference type="NCBI Taxonomy" id="3351462"/>
    <lineage>
        <taxon>Bacteria</taxon>
        <taxon>Pseudomonadati</taxon>
        <taxon>Pseudomonadota</taxon>
        <taxon>Gammaproteobacteria</taxon>
        <taxon>Lysobacterales</taxon>
        <taxon>Rhodanobacteraceae</taxon>
        <taxon>Rhodanobacter</taxon>
    </lineage>
</organism>
<keyword evidence="1" id="KW-0732">Signal</keyword>
<proteinExistence type="predicted"/>
<reference evidence="2" key="1">
    <citation type="submission" date="2024-10" db="EMBL/GenBank/DDBJ databases">
        <authorList>
            <person name="Lesea H.P."/>
            <person name="Kuehl J.V."/>
            <person name="Chandonia J.-M."/>
        </authorList>
    </citation>
    <scope>NUCLEOTIDE SEQUENCE</scope>
    <source>
        <strain evidence="2">FW102-FHT14D07</strain>
    </source>
</reference>
<gene>
    <name evidence="2" type="ORF">ACFYG5_17105</name>
</gene>
<protein>
    <recommendedName>
        <fullName evidence="3">DUF4124 domain-containing protein</fullName>
    </recommendedName>
</protein>
<evidence type="ECO:0008006" key="3">
    <source>
        <dbReference type="Google" id="ProtNLM"/>
    </source>
</evidence>
<feature type="signal peptide" evidence="1">
    <location>
        <begin position="1"/>
        <end position="23"/>
    </location>
</feature>
<dbReference type="AlphaFoldDB" id="A0AB74UUY1"/>
<evidence type="ECO:0000313" key="2">
    <source>
        <dbReference type="EMBL" id="XIA18254.1"/>
    </source>
</evidence>
<feature type="chain" id="PRO_5044497681" description="DUF4124 domain-containing protein" evidence="1">
    <location>
        <begin position="24"/>
        <end position="215"/>
    </location>
</feature>
<dbReference type="EMBL" id="CP170721">
    <property type="protein sequence ID" value="XIA18254.1"/>
    <property type="molecule type" value="Genomic_DNA"/>
</dbReference>
<sequence length="215" mass="23253">MTPTVRWTITLLLAATGVFSARADDAVYKCRGDVFQDHPCDGAVPAAPASSTVPPPPAYDERALERELDRLQALGVGMIQRTLPETQPPRVAPVSKMHGLFKPEPRLSRMARELRDRAITARMQAQAEHGNAVSAAKLGQAIEQQEQDCGGELEKLPTVGMSDEAFRQCTMLARFGEVDQIVVSQADGVALRLYVFPTAGVRVYSIGGVVTAIKP</sequence>